<feature type="signal peptide" evidence="1">
    <location>
        <begin position="1"/>
        <end position="24"/>
    </location>
</feature>
<name>V6S8N1_9FLAO</name>
<evidence type="ECO:0000259" key="2">
    <source>
        <dbReference type="Pfam" id="PF12969"/>
    </source>
</evidence>
<comment type="caution">
    <text evidence="3">The sequence shown here is derived from an EMBL/GenBank/DDBJ whole genome shotgun (WGS) entry which is preliminary data.</text>
</comment>
<protein>
    <recommendedName>
        <fullName evidence="2">DUF3857 domain-containing protein</fullName>
    </recommendedName>
</protein>
<dbReference type="EMBL" id="JRLZ01000009">
    <property type="protein sequence ID" value="KGO95531.1"/>
    <property type="molecule type" value="Genomic_DNA"/>
</dbReference>
<feature type="chain" id="PRO_5004750597" description="DUF3857 domain-containing protein" evidence="1">
    <location>
        <begin position="25"/>
        <end position="658"/>
    </location>
</feature>
<gene>
    <name evidence="3" type="ORF">Q767_09845</name>
</gene>
<dbReference type="OrthoDB" id="1153981at2"/>
<dbReference type="Pfam" id="PF12969">
    <property type="entry name" value="DUF3857"/>
    <property type="match status" value="1"/>
</dbReference>
<evidence type="ECO:0000313" key="3">
    <source>
        <dbReference type="EMBL" id="KGO95531.1"/>
    </source>
</evidence>
<dbReference type="STRING" id="1107311.Q767_09845"/>
<feature type="domain" description="DUF3857" evidence="2">
    <location>
        <begin position="78"/>
        <end position="226"/>
    </location>
</feature>
<sequence length="658" mass="76124">MKKSFLKYSLSAAGLFLYTISVNAQDYTFKNYNWDEKLTSVEIPEKYKKLNEVVLERDIKIELLNDKGAAKQFYLLHEKTAVNTDDAIERNNRVYIPHAGSENLLVKKVRVFLKNGKVITFNNDDIKEEIDEERNIKYNYFAINGLEKGAIIEKFFIIQEDPDLDGNSVNIQDEYVIGKMSFELIYPEHLVFKTKTYNGLREVAIDEKKYESKKVITVTENDIPALEKNEEYANRNAALKMIRYKLDENLYNGSRNLYNYKTFASNIFDRMHQPLEKKDTKAIADFCKTIPTSKDPKELIWNIEDKVKKTIVYDKYIDNKTSLGEIIKTKQANQIDILNLYIAIFDHFKIENNIVLTSERSSIPFDKDFESYENLDELLLYFPTVDKFMTPTEIEYRIPLFPAQLGNNNGLFIKSKEYAGVMMGVSEIKFITLPGTELTTDTMEITIDLSKDIENPTVSSKFTYGGYSAMNLQPIKDYVSNDDYKTIFNSVIENYTNKKENENFKTGNEGTANVGKNPFLLEFKYSGNELVQKAGNNYLLSLGQVIGKQMELYQQNKRLLPVEIDYPHAYNRKIKVILPPNVETKNLDKINMNKSLVLDNKTEAQFKSSYTKTGNEVNVENTEFYNIVNYPLDKFEEYKTVINAAADFNKIVLIIAQK</sequence>
<keyword evidence="4" id="KW-1185">Reference proteome</keyword>
<organism evidence="3 4">
    <name type="scientific">Flavobacterium enshiense DK69</name>
    <dbReference type="NCBI Taxonomy" id="1107311"/>
    <lineage>
        <taxon>Bacteria</taxon>
        <taxon>Pseudomonadati</taxon>
        <taxon>Bacteroidota</taxon>
        <taxon>Flavobacteriia</taxon>
        <taxon>Flavobacteriales</taxon>
        <taxon>Flavobacteriaceae</taxon>
        <taxon>Flavobacterium</taxon>
    </lineage>
</organism>
<evidence type="ECO:0000256" key="1">
    <source>
        <dbReference type="SAM" id="SignalP"/>
    </source>
</evidence>
<dbReference type="Gene3D" id="2.60.120.1130">
    <property type="match status" value="1"/>
</dbReference>
<reference evidence="4" key="1">
    <citation type="submission" date="2013-09" db="EMBL/GenBank/DDBJ databases">
        <authorList>
            <person name="Zeng Z."/>
            <person name="Chen C."/>
        </authorList>
    </citation>
    <scope>NUCLEOTIDE SEQUENCE [LARGE SCALE GENOMIC DNA]</scope>
    <source>
        <strain evidence="4">DK69</strain>
    </source>
</reference>
<evidence type="ECO:0000313" key="4">
    <source>
        <dbReference type="Proteomes" id="UP000030149"/>
    </source>
</evidence>
<dbReference type="InterPro" id="IPR024618">
    <property type="entry name" value="DUF3857"/>
</dbReference>
<dbReference type="Gene3D" id="2.60.40.3140">
    <property type="match status" value="1"/>
</dbReference>
<dbReference type="PATRIC" id="fig|1107311.3.peg.1999"/>
<proteinExistence type="predicted"/>
<reference evidence="3 4" key="2">
    <citation type="journal article" date="2015" name="Stand. Genomic Sci.">
        <title>High quality draft genomic sequence of Flavobacterium enshiense DK69(T) and comparison among Flavobacterium genomes.</title>
        <authorList>
            <person name="Zeng Z."/>
            <person name="Chen C."/>
            <person name="Du H."/>
            <person name="Wang G."/>
            <person name="Li M."/>
        </authorList>
    </citation>
    <scope>NUCLEOTIDE SEQUENCE [LARGE SCALE GENOMIC DNA]</scope>
    <source>
        <strain evidence="3 4">DK69</strain>
    </source>
</reference>
<dbReference type="AlphaFoldDB" id="V6S8N1"/>
<keyword evidence="1" id="KW-0732">Signal</keyword>
<dbReference type="RefSeq" id="WP_023574016.1">
    <property type="nucleotide sequence ID" value="NZ_AVCS01000013.1"/>
</dbReference>
<accession>V6S8N1</accession>
<dbReference type="eggNOG" id="ENOG502Z7RP">
    <property type="taxonomic scope" value="Bacteria"/>
</dbReference>
<dbReference type="Proteomes" id="UP000030149">
    <property type="component" value="Unassembled WGS sequence"/>
</dbReference>